<evidence type="ECO:0000313" key="1">
    <source>
        <dbReference type="EMBL" id="KNY28996.1"/>
    </source>
</evidence>
<dbReference type="Proteomes" id="UP000036923">
    <property type="component" value="Unassembled WGS sequence"/>
</dbReference>
<protein>
    <submittedName>
        <fullName evidence="1">Uncharacterized protein</fullName>
    </submittedName>
</protein>
<name>A0A0L6JT21_9FIRM</name>
<dbReference type="OrthoDB" id="2086570at2"/>
<gene>
    <name evidence="1" type="ORF">Bccel_4270</name>
</gene>
<reference evidence="2" key="1">
    <citation type="submission" date="2015-07" db="EMBL/GenBank/DDBJ databases">
        <title>Near-Complete Genome Sequence of the Cellulolytic Bacterium Bacteroides (Pseudobacteroides) cellulosolvens ATCC 35603.</title>
        <authorList>
            <person name="Dassa B."/>
            <person name="Utturkar S.M."/>
            <person name="Klingeman D.M."/>
            <person name="Hurt R.A."/>
            <person name="Keller M."/>
            <person name="Xu J."/>
            <person name="Reddy Y.H.K."/>
            <person name="Borovok I."/>
            <person name="Grinberg I.R."/>
            <person name="Lamed R."/>
            <person name="Zhivin O."/>
            <person name="Bayer E.A."/>
            <person name="Brown S.D."/>
        </authorList>
    </citation>
    <scope>NUCLEOTIDE SEQUENCE [LARGE SCALE GENOMIC DNA]</scope>
    <source>
        <strain evidence="2">DSM 2933</strain>
    </source>
</reference>
<comment type="caution">
    <text evidence="1">The sequence shown here is derived from an EMBL/GenBank/DDBJ whole genome shotgun (WGS) entry which is preliminary data.</text>
</comment>
<sequence length="282" mass="32879">MGINNEYLKILFEHFNNEMVEIVKQNITAKANSVIDFNLKEANFLLNEQLRDVFGFNQQILPEKEAKRLYINPTVHRKEYISNKVVADMVKHSLFVYLNDYISKILPNIKLSFDIKGVRTLLRAIKNYTADIRNYTFTRDWAIARETRETPEYKKLVEKEKNIQYKNMQQIRNHLYINSKDFAFSIEILEIQNRLLSKDELDSYTEGYKAANGLYNIDGSFVNKSEAMRLIKSSHQVIGITIAFKTTISKRNGFLISFDYGIDSGESELESQENVSGEQKNE</sequence>
<proteinExistence type="predicted"/>
<dbReference type="STRING" id="398512.Bccel_4270"/>
<accession>A0A0L6JT21</accession>
<evidence type="ECO:0000313" key="2">
    <source>
        <dbReference type="Proteomes" id="UP000036923"/>
    </source>
</evidence>
<organism evidence="1 2">
    <name type="scientific">Pseudobacteroides cellulosolvens ATCC 35603 = DSM 2933</name>
    <dbReference type="NCBI Taxonomy" id="398512"/>
    <lineage>
        <taxon>Bacteria</taxon>
        <taxon>Bacillati</taxon>
        <taxon>Bacillota</taxon>
        <taxon>Clostridia</taxon>
        <taxon>Eubacteriales</taxon>
        <taxon>Oscillospiraceae</taxon>
        <taxon>Pseudobacteroides</taxon>
    </lineage>
</organism>
<dbReference type="AlphaFoldDB" id="A0A0L6JT21"/>
<keyword evidence="2" id="KW-1185">Reference proteome</keyword>
<dbReference type="RefSeq" id="WP_036937340.1">
    <property type="nucleotide sequence ID" value="NZ_JQKC01000005.1"/>
</dbReference>
<dbReference type="EMBL" id="LGTC01000001">
    <property type="protein sequence ID" value="KNY28996.1"/>
    <property type="molecule type" value="Genomic_DNA"/>
</dbReference>